<dbReference type="EMBL" id="CP045273">
    <property type="protein sequence ID" value="QJX80984.1"/>
    <property type="molecule type" value="Genomic_DNA"/>
</dbReference>
<organism evidence="1 2">
    <name type="scientific">Priestia megaterium</name>
    <name type="common">Bacillus megaterium</name>
    <dbReference type="NCBI Taxonomy" id="1404"/>
    <lineage>
        <taxon>Bacteria</taxon>
        <taxon>Bacillati</taxon>
        <taxon>Bacillota</taxon>
        <taxon>Bacilli</taxon>
        <taxon>Bacillales</taxon>
        <taxon>Bacillaceae</taxon>
        <taxon>Priestia</taxon>
    </lineage>
</organism>
<evidence type="ECO:0000313" key="1">
    <source>
        <dbReference type="EMBL" id="QJX80984.1"/>
    </source>
</evidence>
<gene>
    <name evidence="1" type="ORF">FDZ14_33380</name>
</gene>
<proteinExistence type="predicted"/>
<dbReference type="Proteomes" id="UP000501076">
    <property type="component" value="Plasmid pFDU301A"/>
</dbReference>
<protein>
    <submittedName>
        <fullName evidence="1">Uncharacterized protein</fullName>
    </submittedName>
</protein>
<keyword evidence="1" id="KW-0614">Plasmid</keyword>
<dbReference type="AlphaFoldDB" id="A0A6M6E638"/>
<reference evidence="1 2" key="1">
    <citation type="submission" date="2019-10" db="EMBL/GenBank/DDBJ databases">
        <title>Complete genome sequences for adaption low water activity.</title>
        <authorList>
            <person name="Zhao L."/>
            <person name="Zhong J."/>
        </authorList>
    </citation>
    <scope>NUCLEOTIDE SEQUENCE [LARGE SCALE GENOMIC DNA]</scope>
    <source>
        <strain evidence="1 2">FDU301</strain>
        <plasmid evidence="2">pfdu301a</plasmid>
    </source>
</reference>
<accession>A0A6M6E638</accession>
<name>A0A6M6E638_PRIMG</name>
<sequence length="192" mass="22445">MKRRLLNKLNKNKHIPVLKPIKDVYKTKNEQYDNSNNEYVSGQNTICHFEISSIQDWKFGIMLREKNKLLFFAEHKDLSKKFNPEDAYVSEEIEEGNDVIRRIIPLLKDLSLNSEKHFSLSYEIGKLPEIMKPREVIERCSDVLREEFLEEVSISGVTVNNPKQTGLKNGDSIMIGSREFTVHIEDEKITFK</sequence>
<evidence type="ECO:0000313" key="2">
    <source>
        <dbReference type="Proteomes" id="UP000501076"/>
    </source>
</evidence>
<dbReference type="RefSeq" id="WP_171778983.1">
    <property type="nucleotide sequence ID" value="NZ_CP045273.1"/>
</dbReference>
<geneLocation type="plasmid" evidence="2">
    <name>pfdu301a</name>
</geneLocation>